<dbReference type="Gene3D" id="1.50.10.20">
    <property type="match status" value="1"/>
</dbReference>
<evidence type="ECO:0008006" key="12">
    <source>
        <dbReference type="Google" id="ProtNLM"/>
    </source>
</evidence>
<evidence type="ECO:0000256" key="2">
    <source>
        <dbReference type="ARBA" id="ARBA00022690"/>
    </source>
</evidence>
<evidence type="ECO:0000256" key="4">
    <source>
        <dbReference type="ARBA" id="ARBA00022900"/>
    </source>
</evidence>
<dbReference type="PANTHER" id="PTHR11412">
    <property type="entry name" value="MACROGLOBULIN / COMPLEMENT"/>
    <property type="match status" value="1"/>
</dbReference>
<feature type="chain" id="PRO_5034006995" description="Alpha-2-macroglobulin-like 1" evidence="7">
    <location>
        <begin position="20"/>
        <end position="978"/>
    </location>
</feature>
<evidence type="ECO:0000313" key="11">
    <source>
        <dbReference type="Proteomes" id="UP000694701"/>
    </source>
</evidence>
<feature type="domain" description="Alpha-2-macroglobulin bait region" evidence="8">
    <location>
        <begin position="177"/>
        <end position="321"/>
    </location>
</feature>
<dbReference type="PROSITE" id="PS00477">
    <property type="entry name" value="ALPHA_2_MACROGLOBULIN"/>
    <property type="match status" value="1"/>
</dbReference>
<dbReference type="SUPFAM" id="SSF48239">
    <property type="entry name" value="Terpenoid cyclases/Protein prenyltransferases"/>
    <property type="match status" value="1"/>
</dbReference>
<dbReference type="InterPro" id="IPR011625">
    <property type="entry name" value="A2M_N_BRD"/>
</dbReference>
<dbReference type="PANTHER" id="PTHR11412:SF160">
    <property type="entry name" value="ALPHA-2-MACROGLOBULIN-LIKE PROTEIN 1"/>
    <property type="match status" value="1"/>
</dbReference>
<dbReference type="InterPro" id="IPR041813">
    <property type="entry name" value="A2M_TED"/>
</dbReference>
<keyword evidence="2" id="KW-0646">Protease inhibitor</keyword>
<dbReference type="Gene3D" id="2.60.120.1540">
    <property type="match status" value="1"/>
</dbReference>
<dbReference type="GO" id="GO:0005615">
    <property type="term" value="C:extracellular space"/>
    <property type="evidence" value="ECO:0007669"/>
    <property type="project" value="InterPro"/>
</dbReference>
<evidence type="ECO:0000256" key="3">
    <source>
        <dbReference type="ARBA" id="ARBA00022729"/>
    </source>
</evidence>
<dbReference type="SMART" id="SM01359">
    <property type="entry name" value="A2M_N_2"/>
    <property type="match status" value="1"/>
</dbReference>
<dbReference type="SMART" id="SM01419">
    <property type="entry name" value="Thiol-ester_cl"/>
    <property type="match status" value="1"/>
</dbReference>
<dbReference type="InterPro" id="IPR013783">
    <property type="entry name" value="Ig-like_fold"/>
</dbReference>
<dbReference type="CDD" id="cd02897">
    <property type="entry name" value="A2M_2"/>
    <property type="match status" value="1"/>
</dbReference>
<evidence type="ECO:0000313" key="10">
    <source>
        <dbReference type="Ensembl" id="ENSCCRP00020098874.1"/>
    </source>
</evidence>
<evidence type="ECO:0000256" key="1">
    <source>
        <dbReference type="ARBA" id="ARBA00010952"/>
    </source>
</evidence>
<dbReference type="InterPro" id="IPR019742">
    <property type="entry name" value="MacrogloblnA2_CS"/>
</dbReference>
<protein>
    <recommendedName>
        <fullName evidence="12">Alpha-2-macroglobulin-like 1</fullName>
    </recommendedName>
</protein>
<dbReference type="Pfam" id="PF07678">
    <property type="entry name" value="TED_complement"/>
    <property type="match status" value="1"/>
</dbReference>
<dbReference type="Pfam" id="PF07703">
    <property type="entry name" value="A2M_BRD"/>
    <property type="match status" value="1"/>
</dbReference>
<evidence type="ECO:0000259" key="9">
    <source>
        <dbReference type="SMART" id="SM01360"/>
    </source>
</evidence>
<feature type="signal peptide" evidence="7">
    <location>
        <begin position="1"/>
        <end position="19"/>
    </location>
</feature>
<dbReference type="InterPro" id="IPR047565">
    <property type="entry name" value="Alpha-macroglob_thiol-ester_cl"/>
</dbReference>
<sequence length="978" mass="108374">MFYTLNIFLICIFKVPVVTVESVASVDVAIQGAKTSLNKTTKILINPPQNLLFIQSDKPIYKPGQTSNSSLCKLFRNSLSCQIGILDLSHSMSPEAAQGFYTITAWDEKNQQISHSFEIKEYVLPKYEVNIDFPSILTFQDKEVTLKVCAKYTYGKPVLGSVNAEVCSQSYGYYWRRPSPDMINICKKYSMTVLYSLHTQNCYPLEYLYGLCTLCFSMHLSCFHKCSLSFIKENRGELTFSLKSTAALTPYAQVVVYTVLPSGEAVADSMNFPIEECLPNKVSLKFSSPTALPGERTSLNLKASPGSLCSVRAIDQSVLLLRPEAELDAASGVGIKITTNSDVKAPVVCRYYETMFRESAVDNARMDVDLIRKFFPETWIWDLIPVGRSGSVDVTKIVPDTITKWAAGAFCTSPVGLGVAPKTDLTAFKPFFVSLTLPYSLIREETFTLKASVFNYLPKCIMVTLADSPQFTAQPCRGCTYTQCVCSEESKTFQWIITPSALGKVNITVRAEAVQSRELCGNEVVTLPDKGRIDTVMQIQHDHVLNMMFFFSIPLDSPQETSVSLTLPKVFVKDSAKSFVTVLGDLMGRALRNIGDLLAMPYGCGEQNMLNFAPNIYILQYLESTGQLTPQIKDRAITFLDSGYQRELTYKHYDGSYSAFGNSDPSGNTWLTAFVMKSFGGARQYIFIDQNNIDQAKEWLGQQQQENGCFASVGRLFHIDMMGGVSNEVTLSAYITAALLELGVQRTDPMVVRSLTCLRESSSDITNTYVTALLSYTFTLAGDEQMRQNLISNLDNQARREGVGRYWTLANNVQPTGSLEVETSAYVLLALLSGPTLPRFGLNYSAGIVHWLSKQQNAYGGFSSTQDTVVALQALAKYSAAIYNPEGSITVTVTSPSGQKNQFTVNQNNRLLYQEKRLQEVTGTYKLRAEGKGCVFVQFALHYNIPPPPDSLAFKISANTGVCKNTTNPAFPLTTTVR</sequence>
<dbReference type="Gene3D" id="2.60.40.10">
    <property type="entry name" value="Immunoglobulins"/>
    <property type="match status" value="1"/>
</dbReference>
<dbReference type="InterPro" id="IPR050473">
    <property type="entry name" value="A2M/Complement_sys"/>
</dbReference>
<dbReference type="InterPro" id="IPR008930">
    <property type="entry name" value="Terpenoid_cyclase/PrenylTrfase"/>
</dbReference>
<dbReference type="Proteomes" id="UP000694701">
    <property type="component" value="Unplaced"/>
</dbReference>
<name>A0A8C2Q1A6_CYPCA</name>
<evidence type="ECO:0000256" key="7">
    <source>
        <dbReference type="SAM" id="SignalP"/>
    </source>
</evidence>
<organism evidence="10 11">
    <name type="scientific">Cyprinus carpio</name>
    <name type="common">Common carp</name>
    <dbReference type="NCBI Taxonomy" id="7962"/>
    <lineage>
        <taxon>Eukaryota</taxon>
        <taxon>Metazoa</taxon>
        <taxon>Chordata</taxon>
        <taxon>Craniata</taxon>
        <taxon>Vertebrata</taxon>
        <taxon>Euteleostomi</taxon>
        <taxon>Actinopterygii</taxon>
        <taxon>Neopterygii</taxon>
        <taxon>Teleostei</taxon>
        <taxon>Ostariophysi</taxon>
        <taxon>Cypriniformes</taxon>
        <taxon>Cyprinidae</taxon>
        <taxon>Cyprininae</taxon>
        <taxon>Cyprinus</taxon>
    </lineage>
</organism>
<comment type="similarity">
    <text evidence="1">Belongs to the protease inhibitor I39 (alpha-2-macroglobulin) family.</text>
</comment>
<dbReference type="Gene3D" id="2.60.40.1930">
    <property type="match status" value="2"/>
</dbReference>
<dbReference type="Ensembl" id="ENSCCRT00020108108.1">
    <property type="protein sequence ID" value="ENSCCRP00020098874.1"/>
    <property type="gene ID" value="ENSCCRG00020045234.1"/>
</dbReference>
<dbReference type="InterPro" id="IPR041555">
    <property type="entry name" value="MG3"/>
</dbReference>
<dbReference type="InterPro" id="IPR014756">
    <property type="entry name" value="Ig_E-set"/>
</dbReference>
<evidence type="ECO:0000256" key="6">
    <source>
        <dbReference type="ARBA" id="ARBA00023180"/>
    </source>
</evidence>
<keyword evidence="3 7" id="KW-0732">Signal</keyword>
<dbReference type="SMART" id="SM01360">
    <property type="entry name" value="A2M"/>
    <property type="match status" value="1"/>
</dbReference>
<dbReference type="GO" id="GO:0004867">
    <property type="term" value="F:serine-type endopeptidase inhibitor activity"/>
    <property type="evidence" value="ECO:0007669"/>
    <property type="project" value="UniProtKB-KW"/>
</dbReference>
<dbReference type="InterPro" id="IPR011626">
    <property type="entry name" value="Alpha-macroglobulin_TED"/>
</dbReference>
<evidence type="ECO:0000256" key="5">
    <source>
        <dbReference type="ARBA" id="ARBA00023157"/>
    </source>
</evidence>
<dbReference type="FunFam" id="1.50.10.20:FF:000001">
    <property type="entry name" value="CD109 isoform 1"/>
    <property type="match status" value="1"/>
</dbReference>
<keyword evidence="4" id="KW-0722">Serine protease inhibitor</keyword>
<dbReference type="InterPro" id="IPR001599">
    <property type="entry name" value="Macroglobln_a2"/>
</dbReference>
<keyword evidence="6" id="KW-0325">Glycoprotein</keyword>
<dbReference type="SUPFAM" id="SSF81296">
    <property type="entry name" value="E set domains"/>
    <property type="match status" value="1"/>
</dbReference>
<reference evidence="10" key="1">
    <citation type="submission" date="2025-08" db="UniProtKB">
        <authorList>
            <consortium name="Ensembl"/>
        </authorList>
    </citation>
    <scope>IDENTIFICATION</scope>
</reference>
<dbReference type="Gene3D" id="2.60.40.1940">
    <property type="match status" value="1"/>
</dbReference>
<dbReference type="Pfam" id="PF00207">
    <property type="entry name" value="A2M"/>
    <property type="match status" value="1"/>
</dbReference>
<dbReference type="AlphaFoldDB" id="A0A8C2Q1A6"/>
<dbReference type="GO" id="GO:0007399">
    <property type="term" value="P:nervous system development"/>
    <property type="evidence" value="ECO:0007669"/>
    <property type="project" value="UniProtKB-ARBA"/>
</dbReference>
<proteinExistence type="inferred from homology"/>
<accession>A0A8C2Q1A6</accession>
<dbReference type="Gene3D" id="2.20.130.20">
    <property type="match status" value="2"/>
</dbReference>
<feature type="domain" description="Alpha-2-macroglobulin" evidence="9">
    <location>
        <begin position="378"/>
        <end position="467"/>
    </location>
</feature>
<dbReference type="Pfam" id="PF17791">
    <property type="entry name" value="MG3"/>
    <property type="match status" value="1"/>
</dbReference>
<evidence type="ECO:0000259" key="8">
    <source>
        <dbReference type="SMART" id="SM01359"/>
    </source>
</evidence>
<keyword evidence="5" id="KW-1015">Disulfide bond</keyword>